<name>A0ABN9X869_9DINO</name>
<keyword evidence="3" id="KW-1185">Reference proteome</keyword>
<feature type="region of interest" description="Disordered" evidence="1">
    <location>
        <begin position="232"/>
        <end position="291"/>
    </location>
</feature>
<dbReference type="EMBL" id="CAUYUJ010020070">
    <property type="protein sequence ID" value="CAK0895651.1"/>
    <property type="molecule type" value="Genomic_DNA"/>
</dbReference>
<sequence>AWRHPLSRPPFTRRLTRLPEMPLGGSSTRRCPWGRAPACRSTSAAAWGGCGISTGTCPSAAGMCRTCCYLVTRLPDESFPDRGSVLPGGRPRQPRRRRGERGAALQGRQPRRGARLRRPRPRPAGGHGAPARALRGDQLRLRRGLGGDCAGGRRRHLLGPGARRPLREVRHHRGPLLSRVQRRTGGGGRLVRPLRRRVRRRGERPGAGGHGLRLLLRALRVGAARRGLPLLGRHAPPVAAPGRARAGPRRLRGEPAAGRAGPGPRVPEARAAPPQGARPWPPAAARRGRAA</sequence>
<gene>
    <name evidence="2" type="ORF">PCOR1329_LOCUS74335</name>
</gene>
<dbReference type="Proteomes" id="UP001189429">
    <property type="component" value="Unassembled WGS sequence"/>
</dbReference>
<evidence type="ECO:0000313" key="2">
    <source>
        <dbReference type="EMBL" id="CAK0895651.1"/>
    </source>
</evidence>
<evidence type="ECO:0000256" key="1">
    <source>
        <dbReference type="SAM" id="MobiDB-lite"/>
    </source>
</evidence>
<feature type="compositionally biased region" description="Low complexity" evidence="1">
    <location>
        <begin position="232"/>
        <end position="245"/>
    </location>
</feature>
<comment type="caution">
    <text evidence="2">The sequence shown here is derived from an EMBL/GenBank/DDBJ whole genome shotgun (WGS) entry which is preliminary data.</text>
</comment>
<protein>
    <submittedName>
        <fullName evidence="2">Uncharacterized protein</fullName>
    </submittedName>
</protein>
<feature type="non-terminal residue" evidence="2">
    <location>
        <position position="1"/>
    </location>
</feature>
<feature type="compositionally biased region" description="Low complexity" evidence="1">
    <location>
        <begin position="254"/>
        <end position="263"/>
    </location>
</feature>
<evidence type="ECO:0000313" key="3">
    <source>
        <dbReference type="Proteomes" id="UP001189429"/>
    </source>
</evidence>
<organism evidence="2 3">
    <name type="scientific">Prorocentrum cordatum</name>
    <dbReference type="NCBI Taxonomy" id="2364126"/>
    <lineage>
        <taxon>Eukaryota</taxon>
        <taxon>Sar</taxon>
        <taxon>Alveolata</taxon>
        <taxon>Dinophyceae</taxon>
        <taxon>Prorocentrales</taxon>
        <taxon>Prorocentraceae</taxon>
        <taxon>Prorocentrum</taxon>
    </lineage>
</organism>
<feature type="compositionally biased region" description="Low complexity" evidence="1">
    <location>
        <begin position="269"/>
        <end position="278"/>
    </location>
</feature>
<feature type="region of interest" description="Disordered" evidence="1">
    <location>
        <begin position="1"/>
        <end position="29"/>
    </location>
</feature>
<feature type="non-terminal residue" evidence="2">
    <location>
        <position position="291"/>
    </location>
</feature>
<reference evidence="2" key="1">
    <citation type="submission" date="2023-10" db="EMBL/GenBank/DDBJ databases">
        <authorList>
            <person name="Chen Y."/>
            <person name="Shah S."/>
            <person name="Dougan E. K."/>
            <person name="Thang M."/>
            <person name="Chan C."/>
        </authorList>
    </citation>
    <scope>NUCLEOTIDE SEQUENCE [LARGE SCALE GENOMIC DNA]</scope>
</reference>
<feature type="region of interest" description="Disordered" evidence="1">
    <location>
        <begin position="79"/>
        <end position="136"/>
    </location>
</feature>
<proteinExistence type="predicted"/>
<feature type="compositionally biased region" description="Basic residues" evidence="1">
    <location>
        <begin position="109"/>
        <end position="121"/>
    </location>
</feature>
<accession>A0ABN9X869</accession>